<accession>A0A418NB89</accession>
<feature type="region of interest" description="Disordered" evidence="1">
    <location>
        <begin position="36"/>
        <end position="56"/>
    </location>
</feature>
<dbReference type="EMBL" id="QXFJ01000009">
    <property type="protein sequence ID" value="RIV73256.1"/>
    <property type="molecule type" value="Genomic_DNA"/>
</dbReference>
<gene>
    <name evidence="2" type="ORF">D2U88_03705</name>
</gene>
<organism evidence="2 3">
    <name type="scientific">Flagellimonas aequoris</name>
    <dbReference type="NCBI Taxonomy" id="2306997"/>
    <lineage>
        <taxon>Bacteria</taxon>
        <taxon>Pseudomonadati</taxon>
        <taxon>Bacteroidota</taxon>
        <taxon>Flavobacteriia</taxon>
        <taxon>Flavobacteriales</taxon>
        <taxon>Flavobacteriaceae</taxon>
        <taxon>Flagellimonas</taxon>
    </lineage>
</organism>
<dbReference type="Proteomes" id="UP000284189">
    <property type="component" value="Unassembled WGS sequence"/>
</dbReference>
<feature type="compositionally biased region" description="Basic and acidic residues" evidence="1">
    <location>
        <begin position="43"/>
        <end position="56"/>
    </location>
</feature>
<evidence type="ECO:0000313" key="3">
    <source>
        <dbReference type="Proteomes" id="UP000284189"/>
    </source>
</evidence>
<proteinExistence type="predicted"/>
<dbReference type="AlphaFoldDB" id="A0A418NB89"/>
<protein>
    <submittedName>
        <fullName evidence="2">Uncharacterized protein</fullName>
    </submittedName>
</protein>
<comment type="caution">
    <text evidence="2">The sequence shown here is derived from an EMBL/GenBank/DDBJ whole genome shotgun (WGS) entry which is preliminary data.</text>
</comment>
<sequence length="76" mass="8470">MEGNTKMLKLFVGREKKGQAAFSPLVLFRGREGVLQNRNGKTSRPDRRSVSERGGSEWKVCKTSAGAWGHMNECKS</sequence>
<name>A0A418NB89_9FLAO</name>
<evidence type="ECO:0000313" key="2">
    <source>
        <dbReference type="EMBL" id="RIV73256.1"/>
    </source>
</evidence>
<reference evidence="2 3" key="1">
    <citation type="submission" date="2018-08" db="EMBL/GenBank/DDBJ databases">
        <title>Proposal of Muricauda 72 sp.nov. and Muricauda NH166 sp.nov., isolated from seawater.</title>
        <authorList>
            <person name="Cheng H."/>
            <person name="Wu Y.-H."/>
            <person name="Guo L.-L."/>
            <person name="Xu X.-W."/>
        </authorList>
    </citation>
    <scope>NUCLEOTIDE SEQUENCE [LARGE SCALE GENOMIC DNA]</scope>
    <source>
        <strain evidence="2 3">NH166</strain>
    </source>
</reference>
<evidence type="ECO:0000256" key="1">
    <source>
        <dbReference type="SAM" id="MobiDB-lite"/>
    </source>
</evidence>